<dbReference type="EMBL" id="BONZ01000048">
    <property type="protein sequence ID" value="GIH16851.1"/>
    <property type="molecule type" value="Genomic_DNA"/>
</dbReference>
<dbReference type="AlphaFoldDB" id="A0A8J3QY75"/>
<accession>A0A8J3QY75</accession>
<organism evidence="2 3">
    <name type="scientific">Rugosimonospora africana</name>
    <dbReference type="NCBI Taxonomy" id="556532"/>
    <lineage>
        <taxon>Bacteria</taxon>
        <taxon>Bacillati</taxon>
        <taxon>Actinomycetota</taxon>
        <taxon>Actinomycetes</taxon>
        <taxon>Micromonosporales</taxon>
        <taxon>Micromonosporaceae</taxon>
        <taxon>Rugosimonospora</taxon>
    </lineage>
</organism>
<sequence>MVALTGIAVAVGDGPVARAVSHPAQSTRLQRDVDAIHRLGLSGAQARLVTADGRQYVATSGVADVTTKRPVPANGHFRVASTGKALIATVALQLVGEHRLSLDDTVEHWLPGVVRGNGNDGNRITVRELLQHTSGIHDDFPDFTTSAADFYQHRHDIYTPQQIVARAMRHQPDFAPGTGWGYCTTGYLLMDMIIEKVTGHSWYDEVSRRIVKPLGLSQTSWPGFSPTMPQPYAHAYQPLGADGQVDVTDHVVIDPEGAIISTTRDVNRFFRALLGGQLLRPAQLAEMTRTVPISRELEQILPGARYGLGLFQRPLPCGGTYWSHPGGDEGYITDDGVTADGRRSVVLSVSSDLGDFARQQAAADTLVGDALCGSANRG</sequence>
<dbReference type="SUPFAM" id="SSF56601">
    <property type="entry name" value="beta-lactamase/transpeptidase-like"/>
    <property type="match status" value="1"/>
</dbReference>
<dbReference type="Pfam" id="PF00144">
    <property type="entry name" value="Beta-lactamase"/>
    <property type="match status" value="1"/>
</dbReference>
<evidence type="ECO:0000313" key="2">
    <source>
        <dbReference type="EMBL" id="GIH16851.1"/>
    </source>
</evidence>
<name>A0A8J3QY75_9ACTN</name>
<evidence type="ECO:0000313" key="3">
    <source>
        <dbReference type="Proteomes" id="UP000642748"/>
    </source>
</evidence>
<dbReference type="InterPro" id="IPR050491">
    <property type="entry name" value="AmpC-like"/>
</dbReference>
<keyword evidence="2" id="KW-0378">Hydrolase</keyword>
<keyword evidence="2" id="KW-0645">Protease</keyword>
<feature type="domain" description="Beta-lactamase-related" evidence="1">
    <location>
        <begin position="47"/>
        <end position="354"/>
    </location>
</feature>
<evidence type="ECO:0000259" key="1">
    <source>
        <dbReference type="Pfam" id="PF00144"/>
    </source>
</evidence>
<proteinExistence type="predicted"/>
<dbReference type="PANTHER" id="PTHR46825">
    <property type="entry name" value="D-ALANYL-D-ALANINE-CARBOXYPEPTIDASE/ENDOPEPTIDASE AMPH"/>
    <property type="match status" value="1"/>
</dbReference>
<protein>
    <submittedName>
        <fullName evidence="2">D-alanyl-D-alanine carboxypeptidase</fullName>
    </submittedName>
</protein>
<reference evidence="2" key="1">
    <citation type="submission" date="2021-01" db="EMBL/GenBank/DDBJ databases">
        <title>Whole genome shotgun sequence of Rugosimonospora africana NBRC 104875.</title>
        <authorList>
            <person name="Komaki H."/>
            <person name="Tamura T."/>
        </authorList>
    </citation>
    <scope>NUCLEOTIDE SEQUENCE</scope>
    <source>
        <strain evidence="2">NBRC 104875</strain>
    </source>
</reference>
<keyword evidence="3" id="KW-1185">Reference proteome</keyword>
<dbReference type="Proteomes" id="UP000642748">
    <property type="component" value="Unassembled WGS sequence"/>
</dbReference>
<dbReference type="InterPro" id="IPR001466">
    <property type="entry name" value="Beta-lactam-related"/>
</dbReference>
<dbReference type="PANTHER" id="PTHR46825:SF7">
    <property type="entry name" value="D-ALANYL-D-ALANINE CARBOXYPEPTIDASE"/>
    <property type="match status" value="1"/>
</dbReference>
<comment type="caution">
    <text evidence="2">The sequence shown here is derived from an EMBL/GenBank/DDBJ whole genome shotgun (WGS) entry which is preliminary data.</text>
</comment>
<dbReference type="InterPro" id="IPR012338">
    <property type="entry name" value="Beta-lactam/transpept-like"/>
</dbReference>
<dbReference type="GO" id="GO:0004180">
    <property type="term" value="F:carboxypeptidase activity"/>
    <property type="evidence" value="ECO:0007669"/>
    <property type="project" value="UniProtKB-KW"/>
</dbReference>
<keyword evidence="2" id="KW-0121">Carboxypeptidase</keyword>
<gene>
    <name evidence="2" type="ORF">Raf01_50230</name>
</gene>
<dbReference type="Gene3D" id="3.40.710.10">
    <property type="entry name" value="DD-peptidase/beta-lactamase superfamily"/>
    <property type="match status" value="1"/>
</dbReference>